<proteinExistence type="predicted"/>
<name>A0ABS8ABB8_9BACT</name>
<dbReference type="Proteomes" id="UP001165297">
    <property type="component" value="Unassembled WGS sequence"/>
</dbReference>
<evidence type="ECO:0000313" key="1">
    <source>
        <dbReference type="EMBL" id="MCB2377227.1"/>
    </source>
</evidence>
<protein>
    <submittedName>
        <fullName evidence="1">Uncharacterized protein</fullName>
    </submittedName>
</protein>
<accession>A0ABS8ABB8</accession>
<reference evidence="1" key="1">
    <citation type="submission" date="2021-10" db="EMBL/GenBank/DDBJ databases">
        <authorList>
            <person name="Dean J.D."/>
            <person name="Kim M.K."/>
            <person name="Newey C.N."/>
            <person name="Stoker T.S."/>
            <person name="Thompson D.W."/>
            <person name="Grose J.H."/>
        </authorList>
    </citation>
    <scope>NUCLEOTIDE SEQUENCE</scope>
    <source>
        <strain evidence="1">BT635</strain>
    </source>
</reference>
<evidence type="ECO:0000313" key="2">
    <source>
        <dbReference type="Proteomes" id="UP001165297"/>
    </source>
</evidence>
<dbReference type="RefSeq" id="WP_226183851.1">
    <property type="nucleotide sequence ID" value="NZ_JAJADQ010000003.1"/>
</dbReference>
<gene>
    <name evidence="1" type="ORF">LGH70_06515</name>
</gene>
<keyword evidence="2" id="KW-1185">Reference proteome</keyword>
<dbReference type="EMBL" id="JAJADQ010000003">
    <property type="protein sequence ID" value="MCB2377227.1"/>
    <property type="molecule type" value="Genomic_DNA"/>
</dbReference>
<sequence>MATTTKNKKINRTNWFDQLDVVNCGAFHSQQEANAVYACPAKGGAYSHKRSQYLGMYWNKSVQRVARIKGVVDVNPLAEGTEVVRWNNEDPAHYSNRQLIADARQRLHACFPPTNDNHRKPHRVFVLDEVTPTSFEKDSPGGMLSSKRYFWVGGDQVRAANAPALAENLRRFKWSDWK</sequence>
<organism evidence="1 2">
    <name type="scientific">Hymenobacter nitidus</name>
    <dbReference type="NCBI Taxonomy" id="2880929"/>
    <lineage>
        <taxon>Bacteria</taxon>
        <taxon>Pseudomonadati</taxon>
        <taxon>Bacteroidota</taxon>
        <taxon>Cytophagia</taxon>
        <taxon>Cytophagales</taxon>
        <taxon>Hymenobacteraceae</taxon>
        <taxon>Hymenobacter</taxon>
    </lineage>
</organism>
<comment type="caution">
    <text evidence="1">The sequence shown here is derived from an EMBL/GenBank/DDBJ whole genome shotgun (WGS) entry which is preliminary data.</text>
</comment>